<comment type="similarity">
    <text evidence="2 6">Belongs to the FKBP-type PPIase family.</text>
</comment>
<dbReference type="Pfam" id="PF01346">
    <property type="entry name" value="FKBP_N"/>
    <property type="match status" value="1"/>
</dbReference>
<protein>
    <recommendedName>
        <fullName evidence="6">Peptidyl-prolyl cis-trans isomerase</fullName>
        <ecNumber evidence="6">5.2.1.8</ecNumber>
    </recommendedName>
</protein>
<dbReference type="PANTHER" id="PTHR43811">
    <property type="entry name" value="FKBP-TYPE PEPTIDYL-PROLYL CIS-TRANS ISOMERASE FKPA"/>
    <property type="match status" value="1"/>
</dbReference>
<gene>
    <name evidence="10" type="ORF">J2T55_000509</name>
</gene>
<dbReference type="SUPFAM" id="SSF54534">
    <property type="entry name" value="FKBP-like"/>
    <property type="match status" value="1"/>
</dbReference>
<dbReference type="InterPro" id="IPR036944">
    <property type="entry name" value="PPIase_FKBP_N_sf"/>
</dbReference>
<evidence type="ECO:0000256" key="2">
    <source>
        <dbReference type="ARBA" id="ARBA00006577"/>
    </source>
</evidence>
<feature type="signal peptide" evidence="8">
    <location>
        <begin position="1"/>
        <end position="20"/>
    </location>
</feature>
<dbReference type="Proteomes" id="UP001204445">
    <property type="component" value="Unassembled WGS sequence"/>
</dbReference>
<reference evidence="10" key="1">
    <citation type="submission" date="2022-08" db="EMBL/GenBank/DDBJ databases">
        <title>Genomic Encyclopedia of Type Strains, Phase III (KMG-III): the genomes of soil and plant-associated and newly described type strains.</title>
        <authorList>
            <person name="Whitman W."/>
        </authorList>
    </citation>
    <scope>NUCLEOTIDE SEQUENCE</scope>
    <source>
        <strain evidence="10">HMT 1</strain>
    </source>
</reference>
<evidence type="ECO:0000256" key="4">
    <source>
        <dbReference type="ARBA" id="ARBA00023235"/>
    </source>
</evidence>
<keyword evidence="11" id="KW-1185">Reference proteome</keyword>
<comment type="caution">
    <text evidence="10">The sequence shown here is derived from an EMBL/GenBank/DDBJ whole genome shotgun (WGS) entry which is preliminary data.</text>
</comment>
<dbReference type="InterPro" id="IPR000774">
    <property type="entry name" value="PPIase_FKBP_N"/>
</dbReference>
<dbReference type="GO" id="GO:0006457">
    <property type="term" value="P:protein folding"/>
    <property type="evidence" value="ECO:0007669"/>
    <property type="project" value="InterPro"/>
</dbReference>
<dbReference type="AlphaFoldDB" id="A0AAE3HHM1"/>
<dbReference type="GO" id="GO:0003755">
    <property type="term" value="F:peptidyl-prolyl cis-trans isomerase activity"/>
    <property type="evidence" value="ECO:0007669"/>
    <property type="project" value="UniProtKB-UniRule"/>
</dbReference>
<evidence type="ECO:0000256" key="1">
    <source>
        <dbReference type="ARBA" id="ARBA00000971"/>
    </source>
</evidence>
<proteinExistence type="inferred from homology"/>
<evidence type="ECO:0000313" key="11">
    <source>
        <dbReference type="Proteomes" id="UP001204445"/>
    </source>
</evidence>
<dbReference type="InterPro" id="IPR001179">
    <property type="entry name" value="PPIase_FKBP_dom"/>
</dbReference>
<dbReference type="EMBL" id="JANUCT010000003">
    <property type="protein sequence ID" value="MCS3902505.1"/>
    <property type="molecule type" value="Genomic_DNA"/>
</dbReference>
<evidence type="ECO:0000256" key="8">
    <source>
        <dbReference type="SAM" id="SignalP"/>
    </source>
</evidence>
<keyword evidence="8" id="KW-0732">Signal</keyword>
<evidence type="ECO:0000256" key="6">
    <source>
        <dbReference type="RuleBase" id="RU003915"/>
    </source>
</evidence>
<dbReference type="EC" id="5.2.1.8" evidence="6"/>
<dbReference type="InterPro" id="IPR046357">
    <property type="entry name" value="PPIase_dom_sf"/>
</dbReference>
<feature type="chain" id="PRO_5041936409" description="Peptidyl-prolyl cis-trans isomerase" evidence="8">
    <location>
        <begin position="21"/>
        <end position="222"/>
    </location>
</feature>
<evidence type="ECO:0000259" key="9">
    <source>
        <dbReference type="PROSITE" id="PS50059"/>
    </source>
</evidence>
<feature type="compositionally biased region" description="Basic and acidic residues" evidence="7">
    <location>
        <begin position="81"/>
        <end position="98"/>
    </location>
</feature>
<evidence type="ECO:0000313" key="10">
    <source>
        <dbReference type="EMBL" id="MCS3902505.1"/>
    </source>
</evidence>
<dbReference type="RefSeq" id="WP_259054046.1">
    <property type="nucleotide sequence ID" value="NZ_JANUCT010000003.1"/>
</dbReference>
<dbReference type="PROSITE" id="PS50059">
    <property type="entry name" value="FKBP_PPIASE"/>
    <property type="match status" value="1"/>
</dbReference>
<dbReference type="Pfam" id="PF00254">
    <property type="entry name" value="FKBP_C"/>
    <property type="match status" value="1"/>
</dbReference>
<dbReference type="FunFam" id="3.10.50.40:FF:000006">
    <property type="entry name" value="Peptidyl-prolyl cis-trans isomerase"/>
    <property type="match status" value="1"/>
</dbReference>
<accession>A0AAE3HHM1</accession>
<feature type="domain" description="PPIase FKBP-type" evidence="9">
    <location>
        <begin position="136"/>
        <end position="222"/>
    </location>
</feature>
<dbReference type="Gene3D" id="3.10.50.40">
    <property type="match status" value="1"/>
</dbReference>
<name>A0AAE3HHM1_9GAMM</name>
<feature type="region of interest" description="Disordered" evidence="7">
    <location>
        <begin position="81"/>
        <end position="110"/>
    </location>
</feature>
<keyword evidence="4 5" id="KW-0413">Isomerase</keyword>
<dbReference type="PANTHER" id="PTHR43811:SF19">
    <property type="entry name" value="39 KDA FK506-BINDING NUCLEAR PROTEIN"/>
    <property type="match status" value="1"/>
</dbReference>
<keyword evidence="3 5" id="KW-0697">Rotamase</keyword>
<comment type="catalytic activity">
    <reaction evidence="1 5 6">
        <text>[protein]-peptidylproline (omega=180) = [protein]-peptidylproline (omega=0)</text>
        <dbReference type="Rhea" id="RHEA:16237"/>
        <dbReference type="Rhea" id="RHEA-COMP:10747"/>
        <dbReference type="Rhea" id="RHEA-COMP:10748"/>
        <dbReference type="ChEBI" id="CHEBI:83833"/>
        <dbReference type="ChEBI" id="CHEBI:83834"/>
        <dbReference type="EC" id="5.2.1.8"/>
    </reaction>
</comment>
<evidence type="ECO:0000256" key="5">
    <source>
        <dbReference type="PROSITE-ProRule" id="PRU00277"/>
    </source>
</evidence>
<evidence type="ECO:0000256" key="7">
    <source>
        <dbReference type="SAM" id="MobiDB-lite"/>
    </source>
</evidence>
<sequence length="222" mass="24136">MKPMPFTLLLCALLPATSLAAELASDKQKFSYALGTQIGRNVSQQGVELDAEAFAAGVRDILGDRELQLSNEQMQAAAENYQKEMQSRREAEGSENSRKGAAYRAGNKQSGDFEELDNGIQYKVINTGDGASPAVEDTVVVHYSGTLIDGTQFDSSYDRGEPAEFQLNKVIQGWQEILPRMQEGAKWQVVIPPDLAYGESGAGASIGPNETLVFDIELIEVK</sequence>
<evidence type="ECO:0000256" key="3">
    <source>
        <dbReference type="ARBA" id="ARBA00023110"/>
    </source>
</evidence>
<dbReference type="Gene3D" id="1.10.287.460">
    <property type="entry name" value="Peptidyl-prolyl cis-trans isomerase, FKBP-type, N-terminal domain"/>
    <property type="match status" value="1"/>
</dbReference>
<organism evidence="10 11">
    <name type="scientific">Methylohalomonas lacus</name>
    <dbReference type="NCBI Taxonomy" id="398773"/>
    <lineage>
        <taxon>Bacteria</taxon>
        <taxon>Pseudomonadati</taxon>
        <taxon>Pseudomonadota</taxon>
        <taxon>Gammaproteobacteria</taxon>
        <taxon>Methylohalomonadales</taxon>
        <taxon>Methylohalomonadaceae</taxon>
        <taxon>Methylohalomonas</taxon>
    </lineage>
</organism>